<comment type="caution">
    <text evidence="1">The sequence shown here is derived from an EMBL/GenBank/DDBJ whole genome shotgun (WGS) entry which is preliminary data.</text>
</comment>
<evidence type="ECO:0000313" key="2">
    <source>
        <dbReference type="Proteomes" id="UP000287033"/>
    </source>
</evidence>
<keyword evidence="2" id="KW-1185">Reference proteome</keyword>
<feature type="non-terminal residue" evidence="1">
    <location>
        <position position="214"/>
    </location>
</feature>
<reference evidence="1 2" key="1">
    <citation type="journal article" date="2018" name="Nat. Ecol. Evol.">
        <title>Shark genomes provide insights into elasmobranch evolution and the origin of vertebrates.</title>
        <authorList>
            <person name="Hara Y"/>
            <person name="Yamaguchi K"/>
            <person name="Onimaru K"/>
            <person name="Kadota M"/>
            <person name="Koyanagi M"/>
            <person name="Keeley SD"/>
            <person name="Tatsumi K"/>
            <person name="Tanaka K"/>
            <person name="Motone F"/>
            <person name="Kageyama Y"/>
            <person name="Nozu R"/>
            <person name="Adachi N"/>
            <person name="Nishimura O"/>
            <person name="Nakagawa R"/>
            <person name="Tanegashima C"/>
            <person name="Kiyatake I"/>
            <person name="Matsumoto R"/>
            <person name="Murakumo K"/>
            <person name="Nishida K"/>
            <person name="Terakita A"/>
            <person name="Kuratani S"/>
            <person name="Sato K"/>
            <person name="Hyodo S Kuraku.S."/>
        </authorList>
    </citation>
    <scope>NUCLEOTIDE SEQUENCE [LARGE SCALE GENOMIC DNA]</scope>
</reference>
<proteinExistence type="predicted"/>
<evidence type="ECO:0000313" key="1">
    <source>
        <dbReference type="EMBL" id="GCC46579.1"/>
    </source>
</evidence>
<dbReference type="AlphaFoldDB" id="A0A401TVA5"/>
<accession>A0A401TVA5</accession>
<dbReference type="EMBL" id="BEZZ01199114">
    <property type="protein sequence ID" value="GCC46579.1"/>
    <property type="molecule type" value="Genomic_DNA"/>
</dbReference>
<name>A0A401TVA5_CHIPU</name>
<gene>
    <name evidence="1" type="ORF">chiPu_0031031</name>
</gene>
<dbReference type="Proteomes" id="UP000287033">
    <property type="component" value="Unassembled WGS sequence"/>
</dbReference>
<organism evidence="1 2">
    <name type="scientific">Chiloscyllium punctatum</name>
    <name type="common">Brownbanded bambooshark</name>
    <name type="synonym">Hemiscyllium punctatum</name>
    <dbReference type="NCBI Taxonomy" id="137246"/>
    <lineage>
        <taxon>Eukaryota</taxon>
        <taxon>Metazoa</taxon>
        <taxon>Chordata</taxon>
        <taxon>Craniata</taxon>
        <taxon>Vertebrata</taxon>
        <taxon>Chondrichthyes</taxon>
        <taxon>Elasmobranchii</taxon>
        <taxon>Galeomorphii</taxon>
        <taxon>Galeoidea</taxon>
        <taxon>Orectolobiformes</taxon>
        <taxon>Hemiscylliidae</taxon>
        <taxon>Chiloscyllium</taxon>
    </lineage>
</organism>
<sequence length="214" mass="21884">MPGLRQMRPANLNCDASQYRSISKIEPEGNSSIRERNGTSAAAAAFSSVRDGHDHRVRVGAGVRRGAGSRNVTVDVDRLRRSVAGAEKAAVRGRAGCAAGGRGPGIGMGRISKEIVADEISGVRHPPLAAGRVCSIIHGDGVGAAIGAGDRDCCAAGLQGGRKRCSGDAPEIECCSVDCAGCGNGDLHGQIRGRRAGLGGALTTGCQGYEEHDR</sequence>
<protein>
    <submittedName>
        <fullName evidence="1">Uncharacterized protein</fullName>
    </submittedName>
</protein>